<organism evidence="2 3">
    <name type="scientific">Albula glossodonta</name>
    <name type="common">roundjaw bonefish</name>
    <dbReference type="NCBI Taxonomy" id="121402"/>
    <lineage>
        <taxon>Eukaryota</taxon>
        <taxon>Metazoa</taxon>
        <taxon>Chordata</taxon>
        <taxon>Craniata</taxon>
        <taxon>Vertebrata</taxon>
        <taxon>Euteleostomi</taxon>
        <taxon>Actinopterygii</taxon>
        <taxon>Neopterygii</taxon>
        <taxon>Teleostei</taxon>
        <taxon>Albuliformes</taxon>
        <taxon>Albulidae</taxon>
        <taxon>Albula</taxon>
    </lineage>
</organism>
<comment type="caution">
    <text evidence="2">The sequence shown here is derived from an EMBL/GenBank/DDBJ whole genome shotgun (WGS) entry which is preliminary data.</text>
</comment>
<keyword evidence="3" id="KW-1185">Reference proteome</keyword>
<dbReference type="Proteomes" id="UP000824540">
    <property type="component" value="Unassembled WGS sequence"/>
</dbReference>
<sequence length="620" mass="66274">MLRLGLHYTWQRGQRPLFLSKGHRWETHRTPRGAGSSWSPCCPIPHWHLCSAHHSHRPAPAGAPAVPYLTGISAQPITLTGRLQPEPLLSHTSLASLLSPSLSLVGSSRSPCCPIPHWHLCSAHHSHRSAPAGAPAVPYLTGISAQPITLTGRLQPEPLLSHTSLASLLSPSLSQAGSSRSTCCPIPHWHLCSAHHSHRSAPAGAPAVPYLTGISAQPITLTGRLQPEPLLSHTSLASLLSPSLSQAGSSRSPCCPIPHWYLCSAHHSHRLAPAGAPAVPYLTGLSAQPITLTGRLQPEPLLSHTSLTSLLSPSLSQASSSRSPCCPIPHWHLCSGHHSHRLAPAGAPAVPYLTGISAQPITLTGRLQPEPLLSHTSLASLLSPSLSQEPASAPLIMVVCPRLQKGLEVLLIRREWEIPSTGTAPPVTSHTAQTGQAHTTCTSNTTHTTHTSNTTHTTYTSNTTHTTHTSNTTHTTCTTHTSNTTHTTYTSNTTHTTHTSNTTHTIHSSNTTHTTLTTYTSNTTHTTHTSNTTHTIHTSNTTHTSNRAMELTRSEGEGEEERHTDSEQTHTSSLSLERRLFETLSSSPPTPPLIPHSCIPHSQLLSSYSSLTPALLHPTL</sequence>
<feature type="compositionally biased region" description="Basic and acidic residues" evidence="1">
    <location>
        <begin position="550"/>
        <end position="568"/>
    </location>
</feature>
<accession>A0A8T2MWK1</accession>
<feature type="region of interest" description="Disordered" evidence="1">
    <location>
        <begin position="439"/>
        <end position="509"/>
    </location>
</feature>
<reference evidence="2" key="1">
    <citation type="thesis" date="2021" institute="BYU ScholarsArchive" country="Provo, UT, USA">
        <title>Applications of and Algorithms for Genome Assembly and Genomic Analyses with an Emphasis on Marine Teleosts.</title>
        <authorList>
            <person name="Pickett B.D."/>
        </authorList>
    </citation>
    <scope>NUCLEOTIDE SEQUENCE</scope>
    <source>
        <strain evidence="2">HI-2016</strain>
    </source>
</reference>
<evidence type="ECO:0000313" key="3">
    <source>
        <dbReference type="Proteomes" id="UP000824540"/>
    </source>
</evidence>
<evidence type="ECO:0000313" key="2">
    <source>
        <dbReference type="EMBL" id="KAG9331966.1"/>
    </source>
</evidence>
<name>A0A8T2MWK1_9TELE</name>
<proteinExistence type="predicted"/>
<dbReference type="EMBL" id="JAFBMS010000267">
    <property type="protein sequence ID" value="KAG9331966.1"/>
    <property type="molecule type" value="Genomic_DNA"/>
</dbReference>
<evidence type="ECO:0000256" key="1">
    <source>
        <dbReference type="SAM" id="MobiDB-lite"/>
    </source>
</evidence>
<dbReference type="AlphaFoldDB" id="A0A8T2MWK1"/>
<gene>
    <name evidence="2" type="ORF">JZ751_016301</name>
</gene>
<protein>
    <submittedName>
        <fullName evidence="2">Uncharacterized protein</fullName>
    </submittedName>
</protein>
<feature type="region of interest" description="Disordered" evidence="1">
    <location>
        <begin position="522"/>
        <end position="574"/>
    </location>
</feature>
<feature type="compositionally biased region" description="Low complexity" evidence="1">
    <location>
        <begin position="522"/>
        <end position="546"/>
    </location>
</feature>